<gene>
    <name evidence="1" type="ORF">K435DRAFT_873204</name>
</gene>
<proteinExistence type="predicted"/>
<keyword evidence="2" id="KW-1185">Reference proteome</keyword>
<dbReference type="Proteomes" id="UP000297245">
    <property type="component" value="Unassembled WGS sequence"/>
</dbReference>
<reference evidence="1 2" key="1">
    <citation type="journal article" date="2019" name="Nat. Ecol. Evol.">
        <title>Megaphylogeny resolves global patterns of mushroom evolution.</title>
        <authorList>
            <person name="Varga T."/>
            <person name="Krizsan K."/>
            <person name="Foldi C."/>
            <person name="Dima B."/>
            <person name="Sanchez-Garcia M."/>
            <person name="Sanchez-Ramirez S."/>
            <person name="Szollosi G.J."/>
            <person name="Szarkandi J.G."/>
            <person name="Papp V."/>
            <person name="Albert L."/>
            <person name="Andreopoulos W."/>
            <person name="Angelini C."/>
            <person name="Antonin V."/>
            <person name="Barry K.W."/>
            <person name="Bougher N.L."/>
            <person name="Buchanan P."/>
            <person name="Buyck B."/>
            <person name="Bense V."/>
            <person name="Catcheside P."/>
            <person name="Chovatia M."/>
            <person name="Cooper J."/>
            <person name="Damon W."/>
            <person name="Desjardin D."/>
            <person name="Finy P."/>
            <person name="Geml J."/>
            <person name="Haridas S."/>
            <person name="Hughes K."/>
            <person name="Justo A."/>
            <person name="Karasinski D."/>
            <person name="Kautmanova I."/>
            <person name="Kiss B."/>
            <person name="Kocsube S."/>
            <person name="Kotiranta H."/>
            <person name="LaButti K.M."/>
            <person name="Lechner B.E."/>
            <person name="Liimatainen K."/>
            <person name="Lipzen A."/>
            <person name="Lukacs Z."/>
            <person name="Mihaltcheva S."/>
            <person name="Morgado L.N."/>
            <person name="Niskanen T."/>
            <person name="Noordeloos M.E."/>
            <person name="Ohm R.A."/>
            <person name="Ortiz-Santana B."/>
            <person name="Ovrebo C."/>
            <person name="Racz N."/>
            <person name="Riley R."/>
            <person name="Savchenko A."/>
            <person name="Shiryaev A."/>
            <person name="Soop K."/>
            <person name="Spirin V."/>
            <person name="Szebenyi C."/>
            <person name="Tomsovsky M."/>
            <person name="Tulloss R.E."/>
            <person name="Uehling J."/>
            <person name="Grigoriev I.V."/>
            <person name="Vagvolgyi C."/>
            <person name="Papp T."/>
            <person name="Martin F.M."/>
            <person name="Miettinen O."/>
            <person name="Hibbett D.S."/>
            <person name="Nagy L.G."/>
        </authorList>
    </citation>
    <scope>NUCLEOTIDE SEQUENCE [LARGE SCALE GENOMIC DNA]</scope>
    <source>
        <strain evidence="1 2">CBS 962.96</strain>
    </source>
</reference>
<organism evidence="1 2">
    <name type="scientific">Dendrothele bispora (strain CBS 962.96)</name>
    <dbReference type="NCBI Taxonomy" id="1314807"/>
    <lineage>
        <taxon>Eukaryota</taxon>
        <taxon>Fungi</taxon>
        <taxon>Dikarya</taxon>
        <taxon>Basidiomycota</taxon>
        <taxon>Agaricomycotina</taxon>
        <taxon>Agaricomycetes</taxon>
        <taxon>Agaricomycetidae</taxon>
        <taxon>Agaricales</taxon>
        <taxon>Agaricales incertae sedis</taxon>
        <taxon>Dendrothele</taxon>
    </lineage>
</organism>
<evidence type="ECO:0000313" key="2">
    <source>
        <dbReference type="Proteomes" id="UP000297245"/>
    </source>
</evidence>
<dbReference type="OrthoDB" id="3025211at2759"/>
<dbReference type="AlphaFoldDB" id="A0A4S8L037"/>
<evidence type="ECO:0000313" key="1">
    <source>
        <dbReference type="EMBL" id="THU81571.1"/>
    </source>
</evidence>
<dbReference type="EMBL" id="ML179797">
    <property type="protein sequence ID" value="THU81571.1"/>
    <property type="molecule type" value="Genomic_DNA"/>
</dbReference>
<sequence>MSQKVCSTRSSIKIDNYIHKMAQGQKHILMYSPFICQCPDDWSSASEIYIDFSDFCDCINKSTFGPYSFQVFVVTGWSCEHMQSFEEEEDEDNLDNNTADDPIIISSLTFDSVDPSSNMTMDLDPSNSVPILVEEKEDKYSDMDPEDMSKTAGGMKVWSANETSWSYCC</sequence>
<protein>
    <submittedName>
        <fullName evidence="1">Uncharacterized protein</fullName>
    </submittedName>
</protein>
<name>A0A4S8L037_DENBC</name>
<accession>A0A4S8L037</accession>